<keyword evidence="8" id="KW-0645">Protease</keyword>
<dbReference type="GO" id="GO:0006508">
    <property type="term" value="P:proteolysis"/>
    <property type="evidence" value="ECO:0007669"/>
    <property type="project" value="UniProtKB-KW"/>
</dbReference>
<dbReference type="InterPro" id="IPR007863">
    <property type="entry name" value="Peptidase_M16_C"/>
</dbReference>
<dbReference type="PANTHER" id="PTHR11851">
    <property type="entry name" value="METALLOPROTEASE"/>
    <property type="match status" value="1"/>
</dbReference>
<dbReference type="GO" id="GO:0008233">
    <property type="term" value="F:peptidase activity"/>
    <property type="evidence" value="ECO:0007669"/>
    <property type="project" value="UniProtKB-KW"/>
</dbReference>
<feature type="domain" description="Peptidase M16 C-terminal" evidence="7">
    <location>
        <begin position="227"/>
        <end position="407"/>
    </location>
</feature>
<keyword evidence="3" id="KW-0378">Hydrolase</keyword>
<keyword evidence="3" id="KW-0482">Metalloprotease</keyword>
<name>A0ABY1P447_9HYPH</name>
<evidence type="ECO:0000313" key="9">
    <source>
        <dbReference type="Proteomes" id="UP001157914"/>
    </source>
</evidence>
<accession>A0ABY1P447</accession>
<reference evidence="8 9" key="1">
    <citation type="submission" date="2017-05" db="EMBL/GenBank/DDBJ databases">
        <authorList>
            <person name="Varghese N."/>
            <person name="Submissions S."/>
        </authorList>
    </citation>
    <scope>NUCLEOTIDE SEQUENCE [LARGE SCALE GENOMIC DNA]</scope>
    <source>
        <strain evidence="8 9">DSM 15949</strain>
    </source>
</reference>
<sequence length="495" mass="53999">MIKTSRAPRPLPFSGSISTLRRLRRIMLALPVTLAIAASTGLTGTANASEPLQDDLIIAQNLNHFTLDNGLEVVVIPDRRAPVVTHMIWYKAGSADEPEGQSGVAHFLEHLMFKGTASHPDGAFSHMIAERGGRENAFTSFDYTAYFQRVAKEHLPLMMELEADRMENLVLSDEVVTPERDVVLEERRLRVDSEPGSRLREAVNAVTFVNHPYGSPIIGWQHEIEALDKEAAIAFYDRFYTPNNAVLVVAGDVDVADVRALAEATYGKVQRRAEPGERVRSAEPPLSGERRVSVIDPLVRQESVSQTWIVPSQTTGTGREPEALDVLSYILGNGPNSRLRKALVLDAEAAISAGAYYQSGALDDGRFGVYASPRPGFTLDDMETLIAAELEKLLDEGVSDEEVQRAKYSMIASAIYAQDSQTGLARLFGSALTTGQTVEDVQTWPAQIDAVTRQDVLEAARAYLTADPVVGTLRMPAAEEPEAAANTQATPQDKS</sequence>
<dbReference type="PROSITE" id="PS00143">
    <property type="entry name" value="INSULINASE"/>
    <property type="match status" value="1"/>
</dbReference>
<proteinExistence type="inferred from homology"/>
<dbReference type="InterPro" id="IPR050361">
    <property type="entry name" value="MPP/UQCRC_Complex"/>
</dbReference>
<evidence type="ECO:0000256" key="2">
    <source>
        <dbReference type="ARBA" id="ARBA00007261"/>
    </source>
</evidence>
<organism evidence="8 9">
    <name type="scientific">Roseibium denhamense</name>
    <dbReference type="NCBI Taxonomy" id="76305"/>
    <lineage>
        <taxon>Bacteria</taxon>
        <taxon>Pseudomonadati</taxon>
        <taxon>Pseudomonadota</taxon>
        <taxon>Alphaproteobacteria</taxon>
        <taxon>Hyphomicrobiales</taxon>
        <taxon>Stappiaceae</taxon>
        <taxon>Roseibium</taxon>
    </lineage>
</organism>
<dbReference type="EMBL" id="FXTT01000003">
    <property type="protein sequence ID" value="SMP24466.1"/>
    <property type="molecule type" value="Genomic_DNA"/>
</dbReference>
<comment type="caution">
    <text evidence="8">The sequence shown here is derived from an EMBL/GenBank/DDBJ whole genome shotgun (WGS) entry which is preliminary data.</text>
</comment>
<feature type="compositionally biased region" description="Polar residues" evidence="5">
    <location>
        <begin position="486"/>
        <end position="495"/>
    </location>
</feature>
<gene>
    <name evidence="8" type="ORF">SAMN06265374_2446</name>
</gene>
<dbReference type="Pfam" id="PF05193">
    <property type="entry name" value="Peptidase_M16_C"/>
    <property type="match status" value="1"/>
</dbReference>
<dbReference type="InterPro" id="IPR001431">
    <property type="entry name" value="Pept_M16_Zn_BS"/>
</dbReference>
<keyword evidence="9" id="KW-1185">Reference proteome</keyword>
<feature type="region of interest" description="Disordered" evidence="5">
    <location>
        <begin position="476"/>
        <end position="495"/>
    </location>
</feature>
<comment type="similarity">
    <text evidence="2 4">Belongs to the peptidase M16 family.</text>
</comment>
<evidence type="ECO:0000256" key="3">
    <source>
        <dbReference type="ARBA" id="ARBA00023049"/>
    </source>
</evidence>
<dbReference type="Proteomes" id="UP001157914">
    <property type="component" value="Unassembled WGS sequence"/>
</dbReference>
<evidence type="ECO:0000256" key="1">
    <source>
        <dbReference type="ARBA" id="ARBA00001947"/>
    </source>
</evidence>
<evidence type="ECO:0000256" key="5">
    <source>
        <dbReference type="SAM" id="MobiDB-lite"/>
    </source>
</evidence>
<protein>
    <submittedName>
        <fullName evidence="8">Zinc protease</fullName>
    </submittedName>
</protein>
<evidence type="ECO:0000259" key="7">
    <source>
        <dbReference type="Pfam" id="PF05193"/>
    </source>
</evidence>
<evidence type="ECO:0000259" key="6">
    <source>
        <dbReference type="Pfam" id="PF00675"/>
    </source>
</evidence>
<dbReference type="InterPro" id="IPR011765">
    <property type="entry name" value="Pept_M16_N"/>
</dbReference>
<dbReference type="Gene3D" id="3.30.830.10">
    <property type="entry name" value="Metalloenzyme, LuxS/M16 peptidase-like"/>
    <property type="match status" value="2"/>
</dbReference>
<feature type="domain" description="Peptidase M16 N-terminal" evidence="6">
    <location>
        <begin position="74"/>
        <end position="218"/>
    </location>
</feature>
<dbReference type="Pfam" id="PF00675">
    <property type="entry name" value="Peptidase_M16"/>
    <property type="match status" value="1"/>
</dbReference>
<dbReference type="SUPFAM" id="SSF63411">
    <property type="entry name" value="LuxS/MPP-like metallohydrolase"/>
    <property type="match status" value="2"/>
</dbReference>
<evidence type="ECO:0000313" key="8">
    <source>
        <dbReference type="EMBL" id="SMP24466.1"/>
    </source>
</evidence>
<comment type="cofactor">
    <cofactor evidence="1">
        <name>Zn(2+)</name>
        <dbReference type="ChEBI" id="CHEBI:29105"/>
    </cofactor>
</comment>
<evidence type="ECO:0000256" key="4">
    <source>
        <dbReference type="RuleBase" id="RU004447"/>
    </source>
</evidence>
<dbReference type="InterPro" id="IPR011249">
    <property type="entry name" value="Metalloenz_LuxS/M16"/>
</dbReference>
<dbReference type="PANTHER" id="PTHR11851:SF49">
    <property type="entry name" value="MITOCHONDRIAL-PROCESSING PEPTIDASE SUBUNIT ALPHA"/>
    <property type="match status" value="1"/>
</dbReference>